<dbReference type="NCBIfam" id="TIGR01847">
    <property type="entry name" value="bacteriocin_sig"/>
    <property type="match status" value="1"/>
</dbReference>
<accession>A0A2S6NHX4</accession>
<feature type="region of interest" description="Disordered" evidence="1">
    <location>
        <begin position="48"/>
        <end position="68"/>
    </location>
</feature>
<evidence type="ECO:0000313" key="3">
    <source>
        <dbReference type="Proteomes" id="UP000239724"/>
    </source>
</evidence>
<comment type="caution">
    <text evidence="2">The sequence shown here is derived from an EMBL/GenBank/DDBJ whole genome shotgun (WGS) entry which is preliminary data.</text>
</comment>
<dbReference type="RefSeq" id="WP_104519067.1">
    <property type="nucleotide sequence ID" value="NZ_NHRY01000124.1"/>
</dbReference>
<dbReference type="Proteomes" id="UP000239724">
    <property type="component" value="Unassembled WGS sequence"/>
</dbReference>
<gene>
    <name evidence="2" type="ORF">CCS01_11865</name>
</gene>
<dbReference type="AlphaFoldDB" id="A0A2S6NHX4"/>
<sequence>MHELTDAELEQVSGGQTGGGVITAFTVQGKGLNSPVFNAFGGLSTANAQPGPNPPGHGQVTAAAAHSG</sequence>
<organism evidence="2 3">
    <name type="scientific">Rhodopila globiformis</name>
    <name type="common">Rhodopseudomonas globiformis</name>
    <dbReference type="NCBI Taxonomy" id="1071"/>
    <lineage>
        <taxon>Bacteria</taxon>
        <taxon>Pseudomonadati</taxon>
        <taxon>Pseudomonadota</taxon>
        <taxon>Alphaproteobacteria</taxon>
        <taxon>Acetobacterales</taxon>
        <taxon>Acetobacteraceae</taxon>
        <taxon>Rhodopila</taxon>
    </lineage>
</organism>
<protein>
    <recommendedName>
        <fullName evidence="4">Bacteriocin</fullName>
    </recommendedName>
</protein>
<evidence type="ECO:0000256" key="1">
    <source>
        <dbReference type="SAM" id="MobiDB-lite"/>
    </source>
</evidence>
<evidence type="ECO:0000313" key="2">
    <source>
        <dbReference type="EMBL" id="PPQ34242.1"/>
    </source>
</evidence>
<keyword evidence="3" id="KW-1185">Reference proteome</keyword>
<evidence type="ECO:0008006" key="4">
    <source>
        <dbReference type="Google" id="ProtNLM"/>
    </source>
</evidence>
<name>A0A2S6NHX4_RHOGL</name>
<proteinExistence type="predicted"/>
<reference evidence="2 3" key="1">
    <citation type="journal article" date="2018" name="Arch. Microbiol.">
        <title>New insights into the metabolic potential of the phototrophic purple bacterium Rhodopila globiformis DSM 161(T) from its draft genome sequence and evidence for a vanadium-dependent nitrogenase.</title>
        <authorList>
            <person name="Imhoff J.F."/>
            <person name="Rahn T."/>
            <person name="Kunzel S."/>
            <person name="Neulinger S.C."/>
        </authorList>
    </citation>
    <scope>NUCLEOTIDE SEQUENCE [LARGE SCALE GENOMIC DNA]</scope>
    <source>
        <strain evidence="2 3">DSM 161</strain>
    </source>
</reference>
<dbReference type="InterPro" id="IPR010133">
    <property type="entry name" value="Bacteriocin_signal_seq"/>
</dbReference>
<dbReference type="EMBL" id="NHRY01000124">
    <property type="protein sequence ID" value="PPQ34242.1"/>
    <property type="molecule type" value="Genomic_DNA"/>
</dbReference>